<comment type="subcellular location">
    <subcellularLocation>
        <location evidence="3">Nucleus</location>
    </subcellularLocation>
</comment>
<reference evidence="5" key="2">
    <citation type="journal article" date="2023" name="Science">
        <title>Genomic signatures of disease resistance in endangered staghorn corals.</title>
        <authorList>
            <person name="Vollmer S.V."/>
            <person name="Selwyn J.D."/>
            <person name="Despard B.A."/>
            <person name="Roesel C.L."/>
        </authorList>
    </citation>
    <scope>NUCLEOTIDE SEQUENCE</scope>
    <source>
        <strain evidence="5">K2</strain>
    </source>
</reference>
<dbReference type="EMBL" id="JARQWQ010000006">
    <property type="protein sequence ID" value="KAK2571350.1"/>
    <property type="molecule type" value="Genomic_DNA"/>
</dbReference>
<keyword evidence="2 3" id="KW-0238">DNA-binding</keyword>
<dbReference type="PROSITE" id="PS50061">
    <property type="entry name" value="ETS_DOMAIN_3"/>
    <property type="match status" value="1"/>
</dbReference>
<dbReference type="PANTHER" id="PTHR11849">
    <property type="entry name" value="ETS"/>
    <property type="match status" value="1"/>
</dbReference>
<evidence type="ECO:0000313" key="5">
    <source>
        <dbReference type="EMBL" id="KAK2571350.1"/>
    </source>
</evidence>
<sequence>MEEILEASKPCSEEVCSKRRAYRSQPRYKNIVHLWEFLLELLAKESCSSLITWVRKERGEFQLKNPEEVARRWGLVKGKVGMNYAKLSRALRYYYQQEIIKKVPGQRLVYKFNKLPYKYKLGMRESLYNPEKFSDKFDECSVTDDKPAPRNTLAIPATCSAFAPTHPSLRRRYSVQFRPMPSCSFLWYPRYSFSRPQANSSKRRIVYGSSYSMTSFPLQTKAMPPVYPVYVRCNKFLPKSIPVSVIVERANESMYSEPRFSSEDFNLAIQ</sequence>
<dbReference type="PROSITE" id="PS00345">
    <property type="entry name" value="ETS_DOMAIN_1"/>
    <property type="match status" value="1"/>
</dbReference>
<proteinExistence type="inferred from homology"/>
<evidence type="ECO:0000259" key="4">
    <source>
        <dbReference type="PROSITE" id="PS50061"/>
    </source>
</evidence>
<dbReference type="GO" id="GO:0000981">
    <property type="term" value="F:DNA-binding transcription factor activity, RNA polymerase II-specific"/>
    <property type="evidence" value="ECO:0007669"/>
    <property type="project" value="TreeGrafter"/>
</dbReference>
<dbReference type="PANTHER" id="PTHR11849:SF133">
    <property type="entry name" value="ETS DOMAIN-CONTAINING PROTEIN"/>
    <property type="match status" value="1"/>
</dbReference>
<evidence type="ECO:0000313" key="6">
    <source>
        <dbReference type="Proteomes" id="UP001249851"/>
    </source>
</evidence>
<evidence type="ECO:0000256" key="2">
    <source>
        <dbReference type="ARBA" id="ARBA00023125"/>
    </source>
</evidence>
<dbReference type="AlphaFoldDB" id="A0AAD9R1I2"/>
<dbReference type="Proteomes" id="UP001249851">
    <property type="component" value="Unassembled WGS sequence"/>
</dbReference>
<dbReference type="Gene3D" id="1.10.10.10">
    <property type="entry name" value="Winged helix-like DNA-binding domain superfamily/Winged helix DNA-binding domain"/>
    <property type="match status" value="1"/>
</dbReference>
<comment type="caution">
    <text evidence="5">The sequence shown here is derived from an EMBL/GenBank/DDBJ whole genome shotgun (WGS) entry which is preliminary data.</text>
</comment>
<comment type="similarity">
    <text evidence="1 3">Belongs to the ETS family.</text>
</comment>
<dbReference type="SMART" id="SM00413">
    <property type="entry name" value="ETS"/>
    <property type="match status" value="1"/>
</dbReference>
<evidence type="ECO:0000256" key="3">
    <source>
        <dbReference type="RuleBase" id="RU004019"/>
    </source>
</evidence>
<protein>
    <submittedName>
        <fullName evidence="5">ETS domain-containing protein Elk-1</fullName>
    </submittedName>
</protein>
<dbReference type="PRINTS" id="PR00454">
    <property type="entry name" value="ETSDOMAIN"/>
</dbReference>
<evidence type="ECO:0000256" key="1">
    <source>
        <dbReference type="ARBA" id="ARBA00005562"/>
    </source>
</evidence>
<dbReference type="SUPFAM" id="SSF46785">
    <property type="entry name" value="Winged helix' DNA-binding domain"/>
    <property type="match status" value="1"/>
</dbReference>
<keyword evidence="6" id="KW-1185">Reference proteome</keyword>
<feature type="domain" description="ETS" evidence="4">
    <location>
        <begin position="32"/>
        <end position="113"/>
    </location>
</feature>
<dbReference type="InterPro" id="IPR046328">
    <property type="entry name" value="ETS_fam"/>
</dbReference>
<organism evidence="5 6">
    <name type="scientific">Acropora cervicornis</name>
    <name type="common">Staghorn coral</name>
    <dbReference type="NCBI Taxonomy" id="6130"/>
    <lineage>
        <taxon>Eukaryota</taxon>
        <taxon>Metazoa</taxon>
        <taxon>Cnidaria</taxon>
        <taxon>Anthozoa</taxon>
        <taxon>Hexacorallia</taxon>
        <taxon>Scleractinia</taxon>
        <taxon>Astrocoeniina</taxon>
        <taxon>Acroporidae</taxon>
        <taxon>Acropora</taxon>
    </lineage>
</organism>
<keyword evidence="3" id="KW-0539">Nucleus</keyword>
<dbReference type="GO" id="GO:0005634">
    <property type="term" value="C:nucleus"/>
    <property type="evidence" value="ECO:0007669"/>
    <property type="project" value="UniProtKB-SubCell"/>
</dbReference>
<accession>A0AAD9R1I2</accession>
<dbReference type="InterPro" id="IPR036388">
    <property type="entry name" value="WH-like_DNA-bd_sf"/>
</dbReference>
<dbReference type="InterPro" id="IPR036390">
    <property type="entry name" value="WH_DNA-bd_sf"/>
</dbReference>
<dbReference type="InterPro" id="IPR000418">
    <property type="entry name" value="Ets_dom"/>
</dbReference>
<reference evidence="5" key="1">
    <citation type="journal article" date="2023" name="G3 (Bethesda)">
        <title>Whole genome assembly and annotation of the endangered Caribbean coral Acropora cervicornis.</title>
        <authorList>
            <person name="Selwyn J.D."/>
            <person name="Vollmer S.V."/>
        </authorList>
    </citation>
    <scope>NUCLEOTIDE SEQUENCE</scope>
    <source>
        <strain evidence="5">K2</strain>
    </source>
</reference>
<gene>
    <name evidence="5" type="ORF">P5673_003937</name>
</gene>
<dbReference type="GO" id="GO:0030154">
    <property type="term" value="P:cell differentiation"/>
    <property type="evidence" value="ECO:0007669"/>
    <property type="project" value="TreeGrafter"/>
</dbReference>
<name>A0AAD9R1I2_ACRCE</name>
<dbReference type="GO" id="GO:0043565">
    <property type="term" value="F:sequence-specific DNA binding"/>
    <property type="evidence" value="ECO:0007669"/>
    <property type="project" value="InterPro"/>
</dbReference>
<dbReference type="Pfam" id="PF00178">
    <property type="entry name" value="Ets"/>
    <property type="match status" value="1"/>
</dbReference>